<dbReference type="Proteomes" id="UP000185944">
    <property type="component" value="Unassembled WGS sequence"/>
</dbReference>
<dbReference type="Gene3D" id="1.10.10.1050">
    <property type="entry name" value="Dcp2, box A domain"/>
    <property type="match status" value="1"/>
</dbReference>
<dbReference type="InterPro" id="IPR000086">
    <property type="entry name" value="NUDIX_hydrolase_dom"/>
</dbReference>
<comment type="cofactor">
    <cofactor evidence="1">
        <name>Mn(2+)</name>
        <dbReference type="ChEBI" id="CHEBI:29035"/>
    </cofactor>
</comment>
<dbReference type="SMART" id="SM01125">
    <property type="entry name" value="DCP2"/>
    <property type="match status" value="1"/>
</dbReference>
<dbReference type="VEuPathDB" id="MicrosporidiaDB:NEDG_00572"/>
<dbReference type="EMBL" id="LTDL01000040">
    <property type="protein sequence ID" value="OAG29439.1"/>
    <property type="molecule type" value="Genomic_DNA"/>
</dbReference>
<dbReference type="Gene3D" id="3.90.79.10">
    <property type="entry name" value="Nucleoside Triphosphate Pyrophosphohydrolase"/>
    <property type="match status" value="1"/>
</dbReference>
<dbReference type="GO" id="GO:0005737">
    <property type="term" value="C:cytoplasm"/>
    <property type="evidence" value="ECO:0007669"/>
    <property type="project" value="UniProtKB-SubCell"/>
</dbReference>
<gene>
    <name evidence="10" type="ORF">NEDG_00572</name>
</gene>
<keyword evidence="8" id="KW-0464">Manganese</keyword>
<evidence type="ECO:0000313" key="10">
    <source>
        <dbReference type="EMBL" id="OAG29439.1"/>
    </source>
</evidence>
<dbReference type="InterPro" id="IPR007722">
    <property type="entry name" value="DCP2_BoxA"/>
</dbReference>
<dbReference type="GO" id="GO:0140933">
    <property type="term" value="F:5'-(N(7)-methylguanosine 5'-triphospho)-[mRNA] hydrolase activity"/>
    <property type="evidence" value="ECO:0007669"/>
    <property type="project" value="InterPro"/>
</dbReference>
<dbReference type="GO" id="GO:0003723">
    <property type="term" value="F:RNA binding"/>
    <property type="evidence" value="ECO:0007669"/>
    <property type="project" value="UniProtKB-KW"/>
</dbReference>
<dbReference type="AlphaFoldDB" id="A0A177EEM0"/>
<evidence type="ECO:0000256" key="6">
    <source>
        <dbReference type="ARBA" id="ARBA00022801"/>
    </source>
</evidence>
<dbReference type="OrthoDB" id="18996at2759"/>
<name>A0A177EEM0_9MICR</name>
<keyword evidence="6" id="KW-0378">Hydrolase</keyword>
<dbReference type="STRING" id="1805483.A0A177EEM0"/>
<evidence type="ECO:0000256" key="4">
    <source>
        <dbReference type="ARBA" id="ARBA00022490"/>
    </source>
</evidence>
<comment type="subcellular location">
    <subcellularLocation>
        <location evidence="2">Cytoplasm</location>
    </subcellularLocation>
</comment>
<feature type="domain" description="Nudix hydrolase" evidence="9">
    <location>
        <begin position="87"/>
        <end position="217"/>
    </location>
</feature>
<evidence type="ECO:0000259" key="9">
    <source>
        <dbReference type="PROSITE" id="PS51462"/>
    </source>
</evidence>
<dbReference type="PROSITE" id="PS00893">
    <property type="entry name" value="NUDIX_BOX"/>
    <property type="match status" value="1"/>
</dbReference>
<dbReference type="SUPFAM" id="SSF55811">
    <property type="entry name" value="Nudix"/>
    <property type="match status" value="1"/>
</dbReference>
<evidence type="ECO:0000256" key="1">
    <source>
        <dbReference type="ARBA" id="ARBA00001936"/>
    </source>
</evidence>
<dbReference type="GO" id="GO:0000184">
    <property type="term" value="P:nuclear-transcribed mRNA catabolic process, nonsense-mediated decay"/>
    <property type="evidence" value="ECO:0007669"/>
    <property type="project" value="InterPro"/>
</dbReference>
<dbReference type="RefSeq" id="XP_067544087.1">
    <property type="nucleotide sequence ID" value="XM_067687990.1"/>
</dbReference>
<dbReference type="InterPro" id="IPR044099">
    <property type="entry name" value="Dcp2_NUDIX"/>
</dbReference>
<dbReference type="GO" id="GO:0030145">
    <property type="term" value="F:manganese ion binding"/>
    <property type="evidence" value="ECO:0007669"/>
    <property type="project" value="InterPro"/>
</dbReference>
<dbReference type="InterPro" id="IPR015797">
    <property type="entry name" value="NUDIX_hydrolase-like_dom_sf"/>
</dbReference>
<dbReference type="Pfam" id="PF05026">
    <property type="entry name" value="DCP2"/>
    <property type="match status" value="1"/>
</dbReference>
<keyword evidence="7" id="KW-0694">RNA-binding</keyword>
<evidence type="ECO:0000256" key="3">
    <source>
        <dbReference type="ARBA" id="ARBA00005279"/>
    </source>
</evidence>
<dbReference type="Pfam" id="PF00293">
    <property type="entry name" value="NUDIX"/>
    <property type="match status" value="1"/>
</dbReference>
<reference evidence="10 11" key="1">
    <citation type="submission" date="2016-02" db="EMBL/GenBank/DDBJ databases">
        <title>Discovery of a natural microsporidian pathogen with a broad tissue tropism in Caenorhabditis elegans.</title>
        <authorList>
            <person name="Luallen R.J."/>
            <person name="Reinke A.W."/>
            <person name="Tong L."/>
            <person name="Botts M.R."/>
            <person name="Felix M.-A."/>
            <person name="Troemel E.R."/>
        </authorList>
    </citation>
    <scope>NUCLEOTIDE SEQUENCE [LARGE SCALE GENOMIC DNA]</scope>
    <source>
        <strain evidence="10 11">JUm2807</strain>
    </source>
</reference>
<keyword evidence="5" id="KW-0479">Metal-binding</keyword>
<protein>
    <submittedName>
        <fullName evidence="10">mRNA-decapping enzyme subunit 2</fullName>
    </submittedName>
</protein>
<evidence type="ECO:0000256" key="7">
    <source>
        <dbReference type="ARBA" id="ARBA00022884"/>
    </source>
</evidence>
<dbReference type="SUPFAM" id="SSF140586">
    <property type="entry name" value="Dcp2 domain-like"/>
    <property type="match status" value="1"/>
</dbReference>
<comment type="caution">
    <text evidence="10">The sequence shown here is derived from an EMBL/GenBank/DDBJ whole genome shotgun (WGS) entry which is preliminary data.</text>
</comment>
<evidence type="ECO:0000256" key="2">
    <source>
        <dbReference type="ARBA" id="ARBA00004496"/>
    </source>
</evidence>
<proteinExistence type="inferred from homology"/>
<accession>A0A177EEM0</accession>
<keyword evidence="4" id="KW-0963">Cytoplasm</keyword>
<dbReference type="GO" id="GO:0000290">
    <property type="term" value="P:deadenylation-dependent decapping of nuclear-transcribed mRNA"/>
    <property type="evidence" value="ECO:0007669"/>
    <property type="project" value="InterPro"/>
</dbReference>
<dbReference type="GeneID" id="93646922"/>
<dbReference type="PROSITE" id="PS51462">
    <property type="entry name" value="NUDIX"/>
    <property type="match status" value="1"/>
</dbReference>
<keyword evidence="11" id="KW-1185">Reference proteome</keyword>
<sequence length="241" mass="28421">MKIHEVMDDLSGRFLMHLPRSELHNTERLFFQVEEAHWFYEDYYRKKYNLPYTNLRDFTLRLIMHSSFAQNVREIDEEFKKFLKYKKTVPVYGALVFNTAMDKILLVKGYGPKSSFTFPRGKVGKSESGRQCAIREVFEEVGYCIENKMIQHIALDMSTKAKESKLFVVMNVTERTKFATQTRNEIREIRWVDISAIERGSNEALSYVRSFITGIKKVVQKIEDKKVCLNRKEINRAFGVE</sequence>
<dbReference type="FunFam" id="3.90.79.10:FF:000003">
    <property type="entry name" value="M7GpppN-mRNA hydrolase isoform 2"/>
    <property type="match status" value="1"/>
</dbReference>
<evidence type="ECO:0000256" key="8">
    <source>
        <dbReference type="ARBA" id="ARBA00023211"/>
    </source>
</evidence>
<evidence type="ECO:0000313" key="11">
    <source>
        <dbReference type="Proteomes" id="UP000185944"/>
    </source>
</evidence>
<dbReference type="InterPro" id="IPR036189">
    <property type="entry name" value="DCP2_BoxA_sf"/>
</dbReference>
<dbReference type="CDD" id="cd03672">
    <property type="entry name" value="NUDIX_Dcp2p_Nudt20"/>
    <property type="match status" value="1"/>
</dbReference>
<comment type="similarity">
    <text evidence="3">Belongs to the Nudix hydrolase family. DCP2 subfamily.</text>
</comment>
<dbReference type="PANTHER" id="PTHR23114:SF17">
    <property type="entry name" value="M7GPPPN-MRNA HYDROLASE"/>
    <property type="match status" value="1"/>
</dbReference>
<evidence type="ECO:0000256" key="5">
    <source>
        <dbReference type="ARBA" id="ARBA00022723"/>
    </source>
</evidence>
<organism evidence="10 11">
    <name type="scientific">Nematocida displodere</name>
    <dbReference type="NCBI Taxonomy" id="1805483"/>
    <lineage>
        <taxon>Eukaryota</taxon>
        <taxon>Fungi</taxon>
        <taxon>Fungi incertae sedis</taxon>
        <taxon>Microsporidia</taxon>
        <taxon>Nematocida</taxon>
    </lineage>
</organism>
<dbReference type="InterPro" id="IPR020084">
    <property type="entry name" value="NUDIX_hydrolase_CS"/>
</dbReference>
<dbReference type="PANTHER" id="PTHR23114">
    <property type="entry name" value="M7GPPPN-MRNA HYDROLASE"/>
    <property type="match status" value="1"/>
</dbReference>